<keyword evidence="5" id="KW-0472">Membrane</keyword>
<feature type="region of interest" description="Disordered" evidence="4">
    <location>
        <begin position="475"/>
        <end position="500"/>
    </location>
</feature>
<dbReference type="InterPro" id="IPR008794">
    <property type="entry name" value="Pro_racemase_fam"/>
</dbReference>
<dbReference type="Proteomes" id="UP001215151">
    <property type="component" value="Unassembled WGS sequence"/>
</dbReference>
<dbReference type="Pfam" id="PF05544">
    <property type="entry name" value="Pro_racemase"/>
    <property type="match status" value="1"/>
</dbReference>
<evidence type="ECO:0000256" key="4">
    <source>
        <dbReference type="SAM" id="MobiDB-lite"/>
    </source>
</evidence>
<dbReference type="SUPFAM" id="SSF54506">
    <property type="entry name" value="Diaminopimelate epimerase-like"/>
    <property type="match status" value="1"/>
</dbReference>
<keyword evidence="5" id="KW-1133">Transmembrane helix</keyword>
<evidence type="ECO:0000256" key="3">
    <source>
        <dbReference type="ARBA" id="ARBA00013105"/>
    </source>
</evidence>
<keyword evidence="5" id="KW-0812">Transmembrane</keyword>
<protein>
    <recommendedName>
        <fullName evidence="3">trans-L-3-hydroxyproline dehydratase</fullName>
        <ecNumber evidence="3">4.2.1.77</ecNumber>
    </recommendedName>
</protein>
<feature type="transmembrane region" description="Helical" evidence="5">
    <location>
        <begin position="648"/>
        <end position="667"/>
    </location>
</feature>
<proteinExistence type="inferred from homology"/>
<keyword evidence="7" id="KW-1185">Reference proteome</keyword>
<accession>A0AAD7TJY1</accession>
<evidence type="ECO:0000256" key="2">
    <source>
        <dbReference type="ARBA" id="ARBA00007529"/>
    </source>
</evidence>
<evidence type="ECO:0000256" key="1">
    <source>
        <dbReference type="ARBA" id="ARBA00001148"/>
    </source>
</evidence>
<reference evidence="6" key="1">
    <citation type="submission" date="2022-11" db="EMBL/GenBank/DDBJ databases">
        <title>Genome Sequence of Cubamyces cubensis.</title>
        <authorList>
            <person name="Buettner E."/>
        </authorList>
    </citation>
    <scope>NUCLEOTIDE SEQUENCE</scope>
    <source>
        <strain evidence="6">MPL-01</strain>
    </source>
</reference>
<dbReference type="Gene3D" id="3.10.310.10">
    <property type="entry name" value="Diaminopimelate Epimerase, Chain A, domain 1"/>
    <property type="match status" value="2"/>
</dbReference>
<comment type="caution">
    <text evidence="6">The sequence shown here is derived from an EMBL/GenBank/DDBJ whole genome shotgun (WGS) entry which is preliminary data.</text>
</comment>
<dbReference type="EMBL" id="JAPEVG010000446">
    <property type="protein sequence ID" value="KAJ8462683.1"/>
    <property type="molecule type" value="Genomic_DNA"/>
</dbReference>
<organism evidence="6 7">
    <name type="scientific">Trametes cubensis</name>
    <dbReference type="NCBI Taxonomy" id="1111947"/>
    <lineage>
        <taxon>Eukaryota</taxon>
        <taxon>Fungi</taxon>
        <taxon>Dikarya</taxon>
        <taxon>Basidiomycota</taxon>
        <taxon>Agaricomycotina</taxon>
        <taxon>Agaricomycetes</taxon>
        <taxon>Polyporales</taxon>
        <taxon>Polyporaceae</taxon>
        <taxon>Trametes</taxon>
    </lineage>
</organism>
<feature type="transmembrane region" description="Helical" evidence="5">
    <location>
        <begin position="527"/>
        <end position="549"/>
    </location>
</feature>
<feature type="transmembrane region" description="Helical" evidence="5">
    <location>
        <begin position="614"/>
        <end position="636"/>
    </location>
</feature>
<dbReference type="GO" id="GO:0050346">
    <property type="term" value="F:trans-L-3-hydroxyproline dehydratase activity"/>
    <property type="evidence" value="ECO:0007669"/>
    <property type="project" value="UniProtKB-EC"/>
</dbReference>
<evidence type="ECO:0000313" key="7">
    <source>
        <dbReference type="Proteomes" id="UP001215151"/>
    </source>
</evidence>
<sequence>MRGYPKLEGKTLLEKRSYARDKIDDIRQRYVLNQRSVLLFKWTSQTEVKKCRLMREPRGHKEMYGAIIVPETERTLSGEADVGVLFCHNEGYSTMCGHATIALGRFLVDTEDEDIFPRRKQVRFDEAKRECHLRLHAPCGVVDVTVPSVRKGNRVVSDPERAVRFISVRSFAAATNLRIAVPEELRWPELRRAGKESVLVDVAYGGAFYAIVDEKELGFERIKEGVDLRRLDTATAIVKELVGERKEVFRGHGLDSDLEYLYGVIVVDEGEGWVGLGGLDDGRVGVCFFADQQIDRSPTGSGVSARVALARAKGLLGEGERVRFDSLLSAGAGGSAGAFVGSAAGEDRVLVEGRAFYTGAFPPYINPRLGPVPPISTSPSSSPAPSFLPSSLVLDQLSSLHHVVRFRCRSERSPSFSTGIVFPHRLPPPWQGPNLVNQPHPDPALLTTEPPTADNIAEDAAKLNVVAPDFKQHPATTTSVQDIPADIPTPGAPSGAGEGRPRRYLHEAEQEGFYLWNTAKHYILQPAVAGGLLGLLNLGLIGGAAYTYYTKPHLRRDARAIASSVAAALTLLSAEGYAAEKYRETPRGQREAEKAKKEGAALYRYAREHILRPGVLGGLLGVLNAGIIGAVGYFSYINWDRPHWDRRIVSAVTAGILTLWTGEGYLAEKYRVTHH</sequence>
<comment type="similarity">
    <text evidence="2">Belongs to the proline racemase family.</text>
</comment>
<evidence type="ECO:0000256" key="5">
    <source>
        <dbReference type="SAM" id="Phobius"/>
    </source>
</evidence>
<gene>
    <name evidence="6" type="ORF">ONZ51_g10746</name>
</gene>
<comment type="catalytic activity">
    <reaction evidence="1">
        <text>trans-3-hydroxy-L-proline = 1-pyrroline-2-carboxylate + H2O</text>
        <dbReference type="Rhea" id="RHEA:10320"/>
        <dbReference type="ChEBI" id="CHEBI:15377"/>
        <dbReference type="ChEBI" id="CHEBI:39785"/>
        <dbReference type="ChEBI" id="CHEBI:57938"/>
        <dbReference type="EC" id="4.2.1.77"/>
    </reaction>
</comment>
<dbReference type="EC" id="4.2.1.77" evidence="3"/>
<dbReference type="PANTHER" id="PTHR33442:SF1">
    <property type="entry name" value="TRANS-3-HYDROXY-L-PROLINE DEHYDRATASE"/>
    <property type="match status" value="1"/>
</dbReference>
<dbReference type="AlphaFoldDB" id="A0AAD7TJY1"/>
<dbReference type="PANTHER" id="PTHR33442">
    <property type="entry name" value="TRANS-3-HYDROXY-L-PROLINE DEHYDRATASE"/>
    <property type="match status" value="1"/>
</dbReference>
<evidence type="ECO:0000313" key="6">
    <source>
        <dbReference type="EMBL" id="KAJ8462683.1"/>
    </source>
</evidence>
<name>A0AAD7TJY1_9APHY</name>